<evidence type="ECO:0000256" key="5">
    <source>
        <dbReference type="ARBA" id="ARBA00023136"/>
    </source>
</evidence>
<keyword evidence="11" id="KW-1185">Reference proteome</keyword>
<protein>
    <submittedName>
        <fullName evidence="10">Spore germination protein</fullName>
    </submittedName>
</protein>
<accession>A0A7V9YZT1</accession>
<dbReference type="Pfam" id="PF25198">
    <property type="entry name" value="Spore_GerAC_N"/>
    <property type="match status" value="1"/>
</dbReference>
<keyword evidence="6" id="KW-0564">Palmitate</keyword>
<evidence type="ECO:0000313" key="11">
    <source>
        <dbReference type="Proteomes" id="UP000580891"/>
    </source>
</evidence>
<feature type="domain" description="Spore germination protein N-terminal" evidence="9">
    <location>
        <begin position="23"/>
        <end position="185"/>
    </location>
</feature>
<dbReference type="InterPro" id="IPR057336">
    <property type="entry name" value="GerAC_N"/>
</dbReference>
<dbReference type="EMBL" id="JACDUU010000003">
    <property type="protein sequence ID" value="MBA2871443.1"/>
    <property type="molecule type" value="Genomic_DNA"/>
</dbReference>
<evidence type="ECO:0000256" key="7">
    <source>
        <dbReference type="ARBA" id="ARBA00023288"/>
    </source>
</evidence>
<keyword evidence="3" id="KW-0309">Germination</keyword>
<evidence type="ECO:0000256" key="1">
    <source>
        <dbReference type="ARBA" id="ARBA00004635"/>
    </source>
</evidence>
<dbReference type="PROSITE" id="PS51257">
    <property type="entry name" value="PROKAR_LIPOPROTEIN"/>
    <property type="match status" value="1"/>
</dbReference>
<dbReference type="RefSeq" id="WP_181537263.1">
    <property type="nucleotide sequence ID" value="NZ_JACDUU010000003.1"/>
</dbReference>
<evidence type="ECO:0000313" key="10">
    <source>
        <dbReference type="EMBL" id="MBA2871443.1"/>
    </source>
</evidence>
<evidence type="ECO:0000256" key="3">
    <source>
        <dbReference type="ARBA" id="ARBA00022544"/>
    </source>
</evidence>
<dbReference type="PANTHER" id="PTHR35789:SF1">
    <property type="entry name" value="SPORE GERMINATION PROTEIN B3"/>
    <property type="match status" value="1"/>
</dbReference>
<evidence type="ECO:0000256" key="2">
    <source>
        <dbReference type="ARBA" id="ARBA00007886"/>
    </source>
</evidence>
<dbReference type="InterPro" id="IPR038501">
    <property type="entry name" value="Spore_GerAC_C_sf"/>
</dbReference>
<keyword evidence="4" id="KW-0732">Signal</keyword>
<sequence>MKKWYYFLFGCFLIMAGGCIRKEILDDINILSAFGYDYVDENKIRGTALISVYETDNISNETFVATSITSKDILEQLQHKSSDPLANGSIEVILYEDKLAKKGIMPIMDTLSRDPSLGTRLYLTVVKGTAKEVLEGKYANRGNGIYLSNLIRQNIEQRDIPKTNLHKFLYAYYSDGRDPFLPYIQRSKDKVKIVGIALFDNDRMVHYIKGDEMFYFKILVDRYTEGTHTIQLENDEYAAIKSIVTNRTFSFSGSKEHPKITVKIKIEGVLYEYSGGHYNKKVKRMIEKSFEKEIIKESGNLIKHLQSHQIDPIGFGDEAKSRYRNFSYKTFYENYPTLDIEVQAKATIIDSGIVE</sequence>
<dbReference type="Pfam" id="PF05504">
    <property type="entry name" value="Spore_GerAC"/>
    <property type="match status" value="1"/>
</dbReference>
<evidence type="ECO:0000259" key="9">
    <source>
        <dbReference type="Pfam" id="PF25198"/>
    </source>
</evidence>
<keyword evidence="7" id="KW-0449">Lipoprotein</keyword>
<feature type="domain" description="Spore germination GerAC-like C-terminal" evidence="8">
    <location>
        <begin position="195"/>
        <end position="352"/>
    </location>
</feature>
<proteinExistence type="inferred from homology"/>
<dbReference type="GO" id="GO:0009847">
    <property type="term" value="P:spore germination"/>
    <property type="evidence" value="ECO:0007669"/>
    <property type="project" value="InterPro"/>
</dbReference>
<dbReference type="InterPro" id="IPR046953">
    <property type="entry name" value="Spore_GerAC-like_C"/>
</dbReference>
<evidence type="ECO:0000256" key="6">
    <source>
        <dbReference type="ARBA" id="ARBA00023139"/>
    </source>
</evidence>
<dbReference type="Proteomes" id="UP000580891">
    <property type="component" value="Unassembled WGS sequence"/>
</dbReference>
<keyword evidence="5" id="KW-0472">Membrane</keyword>
<name>A0A7V9YZT1_9BACL</name>
<evidence type="ECO:0000256" key="4">
    <source>
        <dbReference type="ARBA" id="ARBA00022729"/>
    </source>
</evidence>
<comment type="similarity">
    <text evidence="2">Belongs to the GerABKC lipoprotein family.</text>
</comment>
<dbReference type="AlphaFoldDB" id="A0A7V9YZT1"/>
<dbReference type="GO" id="GO:0016020">
    <property type="term" value="C:membrane"/>
    <property type="evidence" value="ECO:0007669"/>
    <property type="project" value="UniProtKB-SubCell"/>
</dbReference>
<reference evidence="10 11" key="1">
    <citation type="submission" date="2020-07" db="EMBL/GenBank/DDBJ databases">
        <title>Genomic Encyclopedia of Type Strains, Phase IV (KMG-IV): sequencing the most valuable type-strain genomes for metagenomic binning, comparative biology and taxonomic classification.</title>
        <authorList>
            <person name="Goeker M."/>
        </authorList>
    </citation>
    <scope>NUCLEOTIDE SEQUENCE [LARGE SCALE GENOMIC DNA]</scope>
    <source>
        <strain evidence="10 11">DSM 25220</strain>
    </source>
</reference>
<comment type="caution">
    <text evidence="10">The sequence shown here is derived from an EMBL/GenBank/DDBJ whole genome shotgun (WGS) entry which is preliminary data.</text>
</comment>
<comment type="subcellular location">
    <subcellularLocation>
        <location evidence="1">Membrane</location>
        <topology evidence="1">Lipid-anchor</topology>
    </subcellularLocation>
</comment>
<evidence type="ECO:0000259" key="8">
    <source>
        <dbReference type="Pfam" id="PF05504"/>
    </source>
</evidence>
<organism evidence="10 11">
    <name type="scientific">[Anoxybacillus] calidus</name>
    <dbReference type="NCBI Taxonomy" id="575178"/>
    <lineage>
        <taxon>Bacteria</taxon>
        <taxon>Bacillati</taxon>
        <taxon>Bacillota</taxon>
        <taxon>Bacilli</taxon>
        <taxon>Bacillales</taxon>
        <taxon>Anoxybacillaceae</taxon>
        <taxon>Paranoxybacillus</taxon>
    </lineage>
</organism>
<dbReference type="Gene3D" id="3.30.300.210">
    <property type="entry name" value="Nutrient germinant receptor protein C, domain 3"/>
    <property type="match status" value="1"/>
</dbReference>
<dbReference type="NCBIfam" id="TIGR02887">
    <property type="entry name" value="spore_ger_x_C"/>
    <property type="match status" value="1"/>
</dbReference>
<gene>
    <name evidence="10" type="ORF">HNQ85_001713</name>
</gene>
<dbReference type="PANTHER" id="PTHR35789">
    <property type="entry name" value="SPORE GERMINATION PROTEIN B3"/>
    <property type="match status" value="1"/>
</dbReference>
<dbReference type="InterPro" id="IPR008844">
    <property type="entry name" value="Spore_GerAC-like"/>
</dbReference>